<feature type="domain" description="Histidine kinase" evidence="10">
    <location>
        <begin position="562"/>
        <end position="787"/>
    </location>
</feature>
<dbReference type="Pfam" id="PF02518">
    <property type="entry name" value="HATPase_c"/>
    <property type="match status" value="1"/>
</dbReference>
<evidence type="ECO:0000256" key="1">
    <source>
        <dbReference type="ARBA" id="ARBA00000085"/>
    </source>
</evidence>
<dbReference type="InterPro" id="IPR036097">
    <property type="entry name" value="HisK_dim/P_sf"/>
</dbReference>
<organism evidence="14 15">
    <name type="scientific">Mariprofundus ferrinatatus</name>
    <dbReference type="NCBI Taxonomy" id="1921087"/>
    <lineage>
        <taxon>Bacteria</taxon>
        <taxon>Pseudomonadati</taxon>
        <taxon>Pseudomonadota</taxon>
        <taxon>Candidatius Mariprofundia</taxon>
        <taxon>Mariprofundales</taxon>
        <taxon>Mariprofundaceae</taxon>
        <taxon>Mariprofundus</taxon>
    </lineage>
</organism>
<dbReference type="SMART" id="SM00387">
    <property type="entry name" value="HATPase_c"/>
    <property type="match status" value="1"/>
</dbReference>
<dbReference type="SUPFAM" id="SSF47384">
    <property type="entry name" value="Homodimeric domain of signal transducing histidine kinase"/>
    <property type="match status" value="1"/>
</dbReference>
<evidence type="ECO:0000256" key="2">
    <source>
        <dbReference type="ARBA" id="ARBA00012438"/>
    </source>
</evidence>
<dbReference type="Pfam" id="PF08448">
    <property type="entry name" value="PAS_4"/>
    <property type="match status" value="1"/>
</dbReference>
<evidence type="ECO:0000259" key="10">
    <source>
        <dbReference type="PROSITE" id="PS50109"/>
    </source>
</evidence>
<dbReference type="PRINTS" id="PR00344">
    <property type="entry name" value="BCTRLSENSOR"/>
</dbReference>
<dbReference type="NCBIfam" id="TIGR00229">
    <property type="entry name" value="sensory_box"/>
    <property type="match status" value="3"/>
</dbReference>
<keyword evidence="3 9" id="KW-0597">Phosphoprotein</keyword>
<dbReference type="GO" id="GO:0005524">
    <property type="term" value="F:ATP binding"/>
    <property type="evidence" value="ECO:0007669"/>
    <property type="project" value="UniProtKB-KW"/>
</dbReference>
<dbReference type="InterPro" id="IPR013767">
    <property type="entry name" value="PAS_fold"/>
</dbReference>
<dbReference type="AlphaFoldDB" id="A0A2K8LCV2"/>
<accession>A0A2K8LCV2</accession>
<evidence type="ECO:0000259" key="13">
    <source>
        <dbReference type="PROSITE" id="PS50113"/>
    </source>
</evidence>
<dbReference type="InterPro" id="IPR011006">
    <property type="entry name" value="CheY-like_superfamily"/>
</dbReference>
<keyword evidence="7" id="KW-0067">ATP-binding</keyword>
<dbReference type="PROSITE" id="PS50110">
    <property type="entry name" value="RESPONSE_REGULATORY"/>
    <property type="match status" value="2"/>
</dbReference>
<dbReference type="EC" id="2.7.13.3" evidence="2"/>
<keyword evidence="6" id="KW-0418">Kinase</keyword>
<dbReference type="PROSITE" id="PS50113">
    <property type="entry name" value="PAC"/>
    <property type="match status" value="3"/>
</dbReference>
<dbReference type="SUPFAM" id="SSF52172">
    <property type="entry name" value="CheY-like"/>
    <property type="match status" value="2"/>
</dbReference>
<evidence type="ECO:0000256" key="6">
    <source>
        <dbReference type="ARBA" id="ARBA00022777"/>
    </source>
</evidence>
<dbReference type="SUPFAM" id="SSF55785">
    <property type="entry name" value="PYP-like sensor domain (PAS domain)"/>
    <property type="match status" value="3"/>
</dbReference>
<evidence type="ECO:0000256" key="8">
    <source>
        <dbReference type="ARBA" id="ARBA00023012"/>
    </source>
</evidence>
<dbReference type="PANTHER" id="PTHR43065">
    <property type="entry name" value="SENSOR HISTIDINE KINASE"/>
    <property type="match status" value="1"/>
</dbReference>
<feature type="domain" description="PAC" evidence="13">
    <location>
        <begin position="495"/>
        <end position="549"/>
    </location>
</feature>
<name>A0A2K8LCV2_9PROT</name>
<dbReference type="InterPro" id="IPR035965">
    <property type="entry name" value="PAS-like_dom_sf"/>
</dbReference>
<proteinExistence type="predicted"/>
<dbReference type="InterPro" id="IPR001789">
    <property type="entry name" value="Sig_transdc_resp-reg_receiver"/>
</dbReference>
<feature type="domain" description="PAS" evidence="12">
    <location>
        <begin position="424"/>
        <end position="470"/>
    </location>
</feature>
<dbReference type="InterPro" id="IPR013656">
    <property type="entry name" value="PAS_4"/>
</dbReference>
<dbReference type="SMART" id="SM00448">
    <property type="entry name" value="REC"/>
    <property type="match status" value="2"/>
</dbReference>
<comment type="catalytic activity">
    <reaction evidence="1">
        <text>ATP + protein L-histidine = ADP + protein N-phospho-L-histidine.</text>
        <dbReference type="EC" id="2.7.13.3"/>
    </reaction>
</comment>
<dbReference type="RefSeq" id="WP_100265503.1">
    <property type="nucleotide sequence ID" value="NZ_CP018800.1"/>
</dbReference>
<dbReference type="InterPro" id="IPR004358">
    <property type="entry name" value="Sig_transdc_His_kin-like_C"/>
</dbReference>
<evidence type="ECO:0000256" key="3">
    <source>
        <dbReference type="ARBA" id="ARBA00022553"/>
    </source>
</evidence>
<dbReference type="InterPro" id="IPR036890">
    <property type="entry name" value="HATPase_C_sf"/>
</dbReference>
<dbReference type="SUPFAM" id="SSF55874">
    <property type="entry name" value="ATPase domain of HSP90 chaperone/DNA topoisomerase II/histidine kinase"/>
    <property type="match status" value="1"/>
</dbReference>
<evidence type="ECO:0000256" key="4">
    <source>
        <dbReference type="ARBA" id="ARBA00022679"/>
    </source>
</evidence>
<dbReference type="CDD" id="cd00082">
    <property type="entry name" value="HisKA"/>
    <property type="match status" value="1"/>
</dbReference>
<dbReference type="KEGG" id="mfn:Ga0123462_1252"/>
<keyword evidence="4" id="KW-0808">Transferase</keyword>
<dbReference type="Gene3D" id="1.10.287.130">
    <property type="match status" value="1"/>
</dbReference>
<feature type="domain" description="PAS" evidence="12">
    <location>
        <begin position="308"/>
        <end position="378"/>
    </location>
</feature>
<dbReference type="InterPro" id="IPR000014">
    <property type="entry name" value="PAS"/>
</dbReference>
<evidence type="ECO:0000313" key="14">
    <source>
        <dbReference type="EMBL" id="ATX82116.1"/>
    </source>
</evidence>
<feature type="domain" description="PAS" evidence="12">
    <location>
        <begin position="188"/>
        <end position="252"/>
    </location>
</feature>
<evidence type="ECO:0000256" key="9">
    <source>
        <dbReference type="PROSITE-ProRule" id="PRU00169"/>
    </source>
</evidence>
<dbReference type="Gene3D" id="3.30.565.10">
    <property type="entry name" value="Histidine kinase-like ATPase, C-terminal domain"/>
    <property type="match status" value="1"/>
</dbReference>
<dbReference type="InterPro" id="IPR003594">
    <property type="entry name" value="HATPase_dom"/>
</dbReference>
<feature type="domain" description="PAC" evidence="13">
    <location>
        <begin position="255"/>
        <end position="307"/>
    </location>
</feature>
<feature type="domain" description="Response regulatory" evidence="11">
    <location>
        <begin position="7"/>
        <end position="155"/>
    </location>
</feature>
<dbReference type="Pfam" id="PF00989">
    <property type="entry name" value="PAS"/>
    <property type="match status" value="1"/>
</dbReference>
<evidence type="ECO:0000259" key="12">
    <source>
        <dbReference type="PROSITE" id="PS50112"/>
    </source>
</evidence>
<keyword evidence="8" id="KW-0902">Two-component regulatory system</keyword>
<dbReference type="GO" id="GO:0000155">
    <property type="term" value="F:phosphorelay sensor kinase activity"/>
    <property type="evidence" value="ECO:0007669"/>
    <property type="project" value="InterPro"/>
</dbReference>
<evidence type="ECO:0000256" key="7">
    <source>
        <dbReference type="ARBA" id="ARBA00022840"/>
    </source>
</evidence>
<dbReference type="SMART" id="SM00091">
    <property type="entry name" value="PAS"/>
    <property type="match status" value="3"/>
</dbReference>
<reference evidence="14 15" key="1">
    <citation type="submission" date="2016-12" db="EMBL/GenBank/DDBJ databases">
        <title>Isolation and genomic insights into novel planktonic Zetaproteobacteria from stratified waters of the Chesapeake Bay.</title>
        <authorList>
            <person name="McAllister S.M."/>
            <person name="Kato S."/>
            <person name="Chan C.S."/>
            <person name="Chiu B.K."/>
            <person name="Field E.K."/>
        </authorList>
    </citation>
    <scope>NUCLEOTIDE SEQUENCE [LARGE SCALE GENOMIC DNA]</scope>
    <source>
        <strain evidence="14 15">CP-8</strain>
    </source>
</reference>
<dbReference type="Gene3D" id="3.30.450.20">
    <property type="entry name" value="PAS domain"/>
    <property type="match status" value="3"/>
</dbReference>
<sequence length="926" mass="103475">MDEINRRILVIDDMAEIQADFRRVLSSPVASSAADSLAADILGHEAENEVAMPVYEVDCASQGSQGVELVQKAGEEGRPYAVAFVDVRMPPGWDGVETIKHIWQVDPDIQVIIVTAYSDYSWERIQKELGATDQLLVLKKPFESVEIQQIAAALVQKWNLMRRVKEQRQELQDKNSTLRAERDFSAGLLETAQTIMLLLNRDGSIEYINPFMEQLSGYTLEEVKGKDWFDTFLPPADHSEIRELFSAAISDIKTRGNINPIIAKDGHEIIVEWYDHTHRNTQGEVIGLLSIGYDVTERKRAEAELLQTKERFRQVVEQASDGIFIADINGQYVDVNSAGCQMLGFERDEIIGKTIVDLFPPEDLQRLQKSKDEMLDGGTNTSEWRLKRKDGTYVPVEVSANILPDGQWQGFVRDISERKQAEAQVRRLSQAIEQSGEAVAITDLEGTIEYINPAFTTLTGYSEEEAIGKNHRLLKGGGQHNQAYRSMWETISAGRMWQGKVINRAKSGELYPAMLTISPIRDEDGNITNYIGIQQGLKEYEALEEQFHQAQKMEAIGTLVGGIAHDFNNTLAGITGNLYLAKRKVAAMPEVIKHLDVVEKLSFSAAATIRKLLAFSRKDVVQMQTLSISSFLKEAIKLQRVSLPENIAFNLDIKEKDMLVRGDINQLQQVLMNLVNNAFDAVAEAASPSIEVVLERFHADDYFMQHHNVVDGKDFALIRVRDNGMGISEEHLDHIFEPFFTTKSVDKGSGLGLSMVYGTICSHGGVIDVESKPGSGAVFSLYLPLVSAEEAIHLQAETDEVVMGEGETILLVDDNESVLEIGRDILEGLNYHVITALDGQLAVAEYRRHFQEIDLVILDVVMPHLGGPEALRQMRMINPDAKAIYATGYDKLSALGKEREKIDERVISKPYAVCEISQVIRQVLEG</sequence>
<dbReference type="Gene3D" id="3.40.50.2300">
    <property type="match status" value="2"/>
</dbReference>
<dbReference type="PROSITE" id="PS50109">
    <property type="entry name" value="HIS_KIN"/>
    <property type="match status" value="1"/>
</dbReference>
<dbReference type="InterPro" id="IPR005467">
    <property type="entry name" value="His_kinase_dom"/>
</dbReference>
<evidence type="ECO:0000259" key="11">
    <source>
        <dbReference type="PROSITE" id="PS50110"/>
    </source>
</evidence>
<feature type="domain" description="PAC" evidence="13">
    <location>
        <begin position="380"/>
        <end position="427"/>
    </location>
</feature>
<dbReference type="InterPro" id="IPR000700">
    <property type="entry name" value="PAS-assoc_C"/>
</dbReference>
<keyword evidence="15" id="KW-1185">Reference proteome</keyword>
<dbReference type="EMBL" id="CP018800">
    <property type="protein sequence ID" value="ATX82116.1"/>
    <property type="molecule type" value="Genomic_DNA"/>
</dbReference>
<dbReference type="SMART" id="SM00086">
    <property type="entry name" value="PAC"/>
    <property type="match status" value="3"/>
</dbReference>
<dbReference type="PROSITE" id="PS50112">
    <property type="entry name" value="PAS"/>
    <property type="match status" value="3"/>
</dbReference>
<evidence type="ECO:0000256" key="5">
    <source>
        <dbReference type="ARBA" id="ARBA00022741"/>
    </source>
</evidence>
<gene>
    <name evidence="14" type="ORF">Ga0123462_1252</name>
</gene>
<feature type="modified residue" description="4-aspartylphosphate" evidence="9">
    <location>
        <position position="86"/>
    </location>
</feature>
<dbReference type="InterPro" id="IPR003661">
    <property type="entry name" value="HisK_dim/P_dom"/>
</dbReference>
<dbReference type="Proteomes" id="UP000231637">
    <property type="component" value="Chromosome"/>
</dbReference>
<dbReference type="Pfam" id="PF00072">
    <property type="entry name" value="Response_reg"/>
    <property type="match status" value="2"/>
</dbReference>
<dbReference type="CDD" id="cd00156">
    <property type="entry name" value="REC"/>
    <property type="match status" value="1"/>
</dbReference>
<dbReference type="Pfam" id="PF13426">
    <property type="entry name" value="PAS_9"/>
    <property type="match status" value="1"/>
</dbReference>
<dbReference type="PANTHER" id="PTHR43065:SF42">
    <property type="entry name" value="TWO-COMPONENT SENSOR PPRA"/>
    <property type="match status" value="1"/>
</dbReference>
<keyword evidence="5" id="KW-0547">Nucleotide-binding</keyword>
<dbReference type="InterPro" id="IPR001610">
    <property type="entry name" value="PAC"/>
</dbReference>
<dbReference type="GO" id="GO:0006355">
    <property type="term" value="P:regulation of DNA-templated transcription"/>
    <property type="evidence" value="ECO:0007669"/>
    <property type="project" value="InterPro"/>
</dbReference>
<feature type="domain" description="Response regulatory" evidence="11">
    <location>
        <begin position="808"/>
        <end position="924"/>
    </location>
</feature>
<dbReference type="CDD" id="cd00130">
    <property type="entry name" value="PAS"/>
    <property type="match status" value="3"/>
</dbReference>
<feature type="modified residue" description="4-aspartylphosphate" evidence="9">
    <location>
        <position position="859"/>
    </location>
</feature>
<evidence type="ECO:0000313" key="15">
    <source>
        <dbReference type="Proteomes" id="UP000231637"/>
    </source>
</evidence>
<dbReference type="OrthoDB" id="5294959at2"/>
<protein>
    <recommendedName>
        <fullName evidence="2">histidine kinase</fullName>
        <ecNumber evidence="2">2.7.13.3</ecNumber>
    </recommendedName>
</protein>